<accession>A0AAD5CI90</accession>
<comment type="caution">
    <text evidence="2">The sequence shown here is derived from an EMBL/GenBank/DDBJ whole genome shotgun (WGS) entry which is preliminary data.</text>
</comment>
<dbReference type="AlphaFoldDB" id="A0AAD5CI90"/>
<evidence type="ECO:0000313" key="3">
    <source>
        <dbReference type="Proteomes" id="UP001206925"/>
    </source>
</evidence>
<evidence type="ECO:0000313" key="2">
    <source>
        <dbReference type="EMBL" id="KAI7741735.1"/>
    </source>
</evidence>
<protein>
    <submittedName>
        <fullName evidence="2">Uncharacterized protein</fullName>
    </submittedName>
</protein>
<feature type="region of interest" description="Disordered" evidence="1">
    <location>
        <begin position="119"/>
        <end position="138"/>
    </location>
</feature>
<dbReference type="EMBL" id="JAMZMK010008136">
    <property type="protein sequence ID" value="KAI7741735.1"/>
    <property type="molecule type" value="Genomic_DNA"/>
</dbReference>
<evidence type="ECO:0000256" key="1">
    <source>
        <dbReference type="SAM" id="MobiDB-lite"/>
    </source>
</evidence>
<feature type="compositionally biased region" description="Basic and acidic residues" evidence="1">
    <location>
        <begin position="146"/>
        <end position="171"/>
    </location>
</feature>
<feature type="region of interest" description="Disordered" evidence="1">
    <location>
        <begin position="47"/>
        <end position="66"/>
    </location>
</feature>
<dbReference type="Proteomes" id="UP001206925">
    <property type="component" value="Unassembled WGS sequence"/>
</dbReference>
<feature type="non-terminal residue" evidence="2">
    <location>
        <position position="177"/>
    </location>
</feature>
<gene>
    <name evidence="2" type="ORF">M8C21_017385</name>
</gene>
<reference evidence="2" key="1">
    <citation type="submission" date="2022-06" db="EMBL/GenBank/DDBJ databases">
        <title>Uncovering the hologenomic basis of an extraordinary plant invasion.</title>
        <authorList>
            <person name="Bieker V.C."/>
            <person name="Martin M.D."/>
            <person name="Gilbert T."/>
            <person name="Hodgins K."/>
            <person name="Battlay P."/>
            <person name="Petersen B."/>
            <person name="Wilson J."/>
        </authorList>
    </citation>
    <scope>NUCLEOTIDE SEQUENCE</scope>
    <source>
        <strain evidence="2">AA19_3_7</strain>
        <tissue evidence="2">Leaf</tissue>
    </source>
</reference>
<organism evidence="2 3">
    <name type="scientific">Ambrosia artemisiifolia</name>
    <name type="common">Common ragweed</name>
    <dbReference type="NCBI Taxonomy" id="4212"/>
    <lineage>
        <taxon>Eukaryota</taxon>
        <taxon>Viridiplantae</taxon>
        <taxon>Streptophyta</taxon>
        <taxon>Embryophyta</taxon>
        <taxon>Tracheophyta</taxon>
        <taxon>Spermatophyta</taxon>
        <taxon>Magnoliopsida</taxon>
        <taxon>eudicotyledons</taxon>
        <taxon>Gunneridae</taxon>
        <taxon>Pentapetalae</taxon>
        <taxon>asterids</taxon>
        <taxon>campanulids</taxon>
        <taxon>Asterales</taxon>
        <taxon>Asteraceae</taxon>
        <taxon>Asteroideae</taxon>
        <taxon>Heliantheae alliance</taxon>
        <taxon>Heliantheae</taxon>
        <taxon>Ambrosia</taxon>
    </lineage>
</organism>
<keyword evidence="3" id="KW-1185">Reference proteome</keyword>
<proteinExistence type="predicted"/>
<name>A0AAD5CI90_AMBAR</name>
<sequence>MEDKSMQGQSPIRHMNAYEKSRMLNILENQKRLHALGVKNTAKSLKSLVEHDKTKKNKKKPIDMSEKDVGVEQDYLKEAATNISQKKRVIAPNVSPVLTSSKSHMQKGQVIDTMRAINSSVPESDEGHTRGRSIVSKRKLFAVDNNDDHGELDMRFHEQDDAEDDGNKDMDGQPIGD</sequence>
<feature type="region of interest" description="Disordered" evidence="1">
    <location>
        <begin position="144"/>
        <end position="177"/>
    </location>
</feature>